<evidence type="ECO:0000313" key="2">
    <source>
        <dbReference type="Proteomes" id="UP000499080"/>
    </source>
</evidence>
<reference evidence="1 2" key="1">
    <citation type="journal article" date="2019" name="Sci. Rep.">
        <title>Orb-weaving spider Araneus ventricosus genome elucidates the spidroin gene catalogue.</title>
        <authorList>
            <person name="Kono N."/>
            <person name="Nakamura H."/>
            <person name="Ohtoshi R."/>
            <person name="Moran D.A.P."/>
            <person name="Shinohara A."/>
            <person name="Yoshida Y."/>
            <person name="Fujiwara M."/>
            <person name="Mori M."/>
            <person name="Tomita M."/>
            <person name="Arakawa K."/>
        </authorList>
    </citation>
    <scope>NUCLEOTIDE SEQUENCE [LARGE SCALE GENOMIC DNA]</scope>
</reference>
<dbReference type="Proteomes" id="UP000499080">
    <property type="component" value="Unassembled WGS sequence"/>
</dbReference>
<evidence type="ECO:0000313" key="1">
    <source>
        <dbReference type="EMBL" id="GBN27211.1"/>
    </source>
</evidence>
<gene>
    <name evidence="1" type="ORF">AVEN_72561_1</name>
</gene>
<name>A0A4Y2MJ77_ARAVE</name>
<protein>
    <submittedName>
        <fullName evidence="1">Uncharacterized protein</fullName>
    </submittedName>
</protein>
<dbReference type="AlphaFoldDB" id="A0A4Y2MJ77"/>
<proteinExistence type="predicted"/>
<dbReference type="EMBL" id="BGPR01007486">
    <property type="protein sequence ID" value="GBN27211.1"/>
    <property type="molecule type" value="Genomic_DNA"/>
</dbReference>
<organism evidence="1 2">
    <name type="scientific">Araneus ventricosus</name>
    <name type="common">Orbweaver spider</name>
    <name type="synonym">Epeira ventricosa</name>
    <dbReference type="NCBI Taxonomy" id="182803"/>
    <lineage>
        <taxon>Eukaryota</taxon>
        <taxon>Metazoa</taxon>
        <taxon>Ecdysozoa</taxon>
        <taxon>Arthropoda</taxon>
        <taxon>Chelicerata</taxon>
        <taxon>Arachnida</taxon>
        <taxon>Araneae</taxon>
        <taxon>Araneomorphae</taxon>
        <taxon>Entelegynae</taxon>
        <taxon>Araneoidea</taxon>
        <taxon>Araneidae</taxon>
        <taxon>Araneus</taxon>
    </lineage>
</organism>
<sequence length="120" mass="13268">MSNSQPEPKDCQLLSTEALNSRLSPSIRCFRNSKIARGSYSLNPRLPPETHSPEPKIATETTALEPKIAIPEHRQPLNSVKLPSIHSPEPKIATVILQPELKIVIHSLNSKIATEQIHSP</sequence>
<keyword evidence="2" id="KW-1185">Reference proteome</keyword>
<accession>A0A4Y2MJ77</accession>
<comment type="caution">
    <text evidence="1">The sequence shown here is derived from an EMBL/GenBank/DDBJ whole genome shotgun (WGS) entry which is preliminary data.</text>
</comment>